<dbReference type="Proteomes" id="UP001183410">
    <property type="component" value="Unassembled WGS sequence"/>
</dbReference>
<dbReference type="RefSeq" id="WP_311667888.1">
    <property type="nucleotide sequence ID" value="NZ_JAVREO010000008.1"/>
</dbReference>
<sequence>MLSADTAVVGRAGTGKTTIMALVREVAEAHGIPVLGLATGQLQADALAERAGIRTENLARWRVMSETYAPGSRAWSVPAGAIVIVDEAGQADTGTLHALLAQVEAAGGRLLPIGDPRQLGAPGPGGALDVIASDAGCLRLTEIRRFRDADGSPRTWEIEAAQAVSDGDADAAWRAYAERGRLHEGTLDRMLEKARAAWRRDTAEGLTSVLIAPTNALAARLSQAVRAERIAAGEVADERTVRLADDSLAGAGDQVVTRTNDRRLTCENRHRQYVRNGDVWTVLAVTEDGDLRVRHGRTRGRLTLPRAYCAASAELGYALTHSRAQGVTVHTGHALLAAGMDRNGAYPALTRGALENHGYLVCREAADPETGEPDDEVTGRQLWASIVARDGTQRSATAQQRAALAESEALRTHEPRLRQVLTDIAEAETVAALAQLLGASAARQLSAAPAWPALRAQLGHLADEGFDTDRLLHHTYYERDFHTTKGGPVRDVAAIVHARNRRALDPAEGGTPDAYRRAADAPRPATAPSYLDPPVARADNLPAALGLRLPDPEPAPAPAPGDQLRDFAHALARQLTAHAGHLAEEARAQAERGEGWAAAYGPEPLEIADQLAWRDRLAAAAAYRDLAEHHGTDPTGPAPGEEQSHLRGLWRAAQRDDEPAPLVAARLAAQPPTWLRVLGPRPAPGHPLRPLWDQAAHEIATYRTLWGHGAETNALGEPPADPAQATDHRAASHAIARWRLATTPTPAGTNPELIAARGQAAQTHLAAAQDTADQLFTAEREATRAAQEARDATNRATHAPPDHHEELARRAQQAQHRAAEATAERDTARRQLAELAPELLQAHLDAQHAAELRRRQARSTLADLDAHLDNAYAPRTPDDRPPHRPVPRPDTPTP</sequence>
<reference evidence="3" key="1">
    <citation type="submission" date="2023-07" db="EMBL/GenBank/DDBJ databases">
        <title>30 novel species of actinomycetes from the DSMZ collection.</title>
        <authorList>
            <person name="Nouioui I."/>
        </authorList>
    </citation>
    <scope>NUCLEOTIDE SEQUENCE [LARGE SCALE GENOMIC DNA]</scope>
    <source>
        <strain evidence="3">DSM 44915</strain>
    </source>
</reference>
<feature type="region of interest" description="Disordered" evidence="1">
    <location>
        <begin position="781"/>
        <end position="827"/>
    </location>
</feature>
<accession>A0ABU2JT23</accession>
<feature type="compositionally biased region" description="Basic and acidic residues" evidence="1">
    <location>
        <begin position="781"/>
        <end position="793"/>
    </location>
</feature>
<name>A0ABU2JT23_9ACTN</name>
<dbReference type="Gene3D" id="3.40.50.300">
    <property type="entry name" value="P-loop containing nucleotide triphosphate hydrolases"/>
    <property type="match status" value="2"/>
</dbReference>
<feature type="region of interest" description="Disordered" evidence="1">
    <location>
        <begin position="863"/>
        <end position="894"/>
    </location>
</feature>
<feature type="region of interest" description="Disordered" evidence="1">
    <location>
        <begin position="504"/>
        <end position="536"/>
    </location>
</feature>
<dbReference type="Gene3D" id="2.30.30.940">
    <property type="match status" value="1"/>
</dbReference>
<keyword evidence="3" id="KW-1185">Reference proteome</keyword>
<organism evidence="2 3">
    <name type="scientific">Streptomyces chisholmiae</name>
    <dbReference type="NCBI Taxonomy" id="3075540"/>
    <lineage>
        <taxon>Bacteria</taxon>
        <taxon>Bacillati</taxon>
        <taxon>Actinomycetota</taxon>
        <taxon>Actinomycetes</taxon>
        <taxon>Kitasatosporales</taxon>
        <taxon>Streptomycetaceae</taxon>
        <taxon>Streptomyces</taxon>
    </lineage>
</organism>
<evidence type="ECO:0000313" key="2">
    <source>
        <dbReference type="EMBL" id="MDT0267649.1"/>
    </source>
</evidence>
<dbReference type="Pfam" id="PF13604">
    <property type="entry name" value="AAA_30"/>
    <property type="match status" value="1"/>
</dbReference>
<feature type="compositionally biased region" description="Basic and acidic residues" evidence="1">
    <location>
        <begin position="817"/>
        <end position="827"/>
    </location>
</feature>
<dbReference type="EMBL" id="JAVREO010000008">
    <property type="protein sequence ID" value="MDT0267649.1"/>
    <property type="molecule type" value="Genomic_DNA"/>
</dbReference>
<protein>
    <submittedName>
        <fullName evidence="2">AAA family ATPase</fullName>
    </submittedName>
</protein>
<feature type="compositionally biased region" description="Basic and acidic residues" evidence="1">
    <location>
        <begin position="800"/>
        <end position="809"/>
    </location>
</feature>
<evidence type="ECO:0000256" key="1">
    <source>
        <dbReference type="SAM" id="MobiDB-lite"/>
    </source>
</evidence>
<comment type="caution">
    <text evidence="2">The sequence shown here is derived from an EMBL/GenBank/DDBJ whole genome shotgun (WGS) entry which is preliminary data.</text>
</comment>
<gene>
    <name evidence="2" type="ORF">RM844_15280</name>
</gene>
<evidence type="ECO:0000313" key="3">
    <source>
        <dbReference type="Proteomes" id="UP001183410"/>
    </source>
</evidence>
<proteinExistence type="predicted"/>
<feature type="region of interest" description="Disordered" evidence="1">
    <location>
        <begin position="628"/>
        <end position="647"/>
    </location>
</feature>
<dbReference type="InterPro" id="IPR027417">
    <property type="entry name" value="P-loop_NTPase"/>
</dbReference>
<dbReference type="SUPFAM" id="SSF52540">
    <property type="entry name" value="P-loop containing nucleoside triphosphate hydrolases"/>
    <property type="match status" value="2"/>
</dbReference>